<feature type="region of interest" description="Disordered" evidence="1">
    <location>
        <begin position="1"/>
        <end position="45"/>
    </location>
</feature>
<dbReference type="EnsemblMetazoa" id="AEPI004421-RA">
    <property type="protein sequence ID" value="AEPI004421-PA"/>
    <property type="gene ID" value="AEPI004421"/>
</dbReference>
<accession>A0A182PBW5</accession>
<dbReference type="PANTHER" id="PTHR48125:SF12">
    <property type="entry name" value="AT HOOK TRANSCRIPTION FACTOR FAMILY-RELATED"/>
    <property type="match status" value="1"/>
</dbReference>
<reference evidence="4" key="1">
    <citation type="submission" date="2013-03" db="EMBL/GenBank/DDBJ databases">
        <title>The Genome Sequence of Anopheles epiroticus epiroticus2.</title>
        <authorList>
            <consortium name="The Broad Institute Genomics Platform"/>
            <person name="Neafsey D.E."/>
            <person name="Howell P."/>
            <person name="Walker B."/>
            <person name="Young S.K."/>
            <person name="Zeng Q."/>
            <person name="Gargeya S."/>
            <person name="Fitzgerald M."/>
            <person name="Haas B."/>
            <person name="Abouelleil A."/>
            <person name="Allen A.W."/>
            <person name="Alvarado L."/>
            <person name="Arachchi H.M."/>
            <person name="Berlin A.M."/>
            <person name="Chapman S.B."/>
            <person name="Gainer-Dewar J."/>
            <person name="Goldberg J."/>
            <person name="Griggs A."/>
            <person name="Gujja S."/>
            <person name="Hansen M."/>
            <person name="Howarth C."/>
            <person name="Imamovic A."/>
            <person name="Ireland A."/>
            <person name="Larimer J."/>
            <person name="McCowan C."/>
            <person name="Murphy C."/>
            <person name="Pearson M."/>
            <person name="Poon T.W."/>
            <person name="Priest M."/>
            <person name="Roberts A."/>
            <person name="Saif S."/>
            <person name="Shea T."/>
            <person name="Sisk P."/>
            <person name="Sykes S."/>
            <person name="Wortman J."/>
            <person name="Nusbaum C."/>
            <person name="Birren B."/>
        </authorList>
    </citation>
    <scope>NUCLEOTIDE SEQUENCE [LARGE SCALE GENOMIC DNA]</scope>
    <source>
        <strain evidence="4">Epiroticus2</strain>
    </source>
</reference>
<feature type="compositionally biased region" description="Basic and acidic residues" evidence="1">
    <location>
        <begin position="148"/>
        <end position="171"/>
    </location>
</feature>
<feature type="region of interest" description="Disordered" evidence="1">
    <location>
        <begin position="216"/>
        <end position="236"/>
    </location>
</feature>
<feature type="region of interest" description="Disordered" evidence="1">
    <location>
        <begin position="335"/>
        <end position="364"/>
    </location>
</feature>
<sequence length="811" mass="86015">MSPPPPPPPPGPGSVAPLTPATPSITPSPITGQPKSPISNGAGDHTDQLMAAIRNGITLKPTKTNDRSTAAFIKQANESRGRVHYKSYVTLSGGVLKKEIIIVHGVLVDNGESGLSVQYDKSTSIDEMKDALQAELRNTLKRKIKKQDLEEGDSRKNEEIERSIEHTRNEVQLKLNGDPSPTPDTPKVNNPLKTIVDMVDKERGVAIAPVQQPAPVKVTQKKPSTVSSPSTPPVQPLVNGAATLRKVSSTQLPNQNGTTTVIQINSPSRNNFTTPVTKSNVASVNGNSCKTLNGEPKEQKSPTPVPVGKVISNGFSTATGSQSALLTSCPAAKVGASQTDSPVKSTPGRIITPSPTPVKIANGSIPTGGSATNGTAFKINHFQPKLPPATSPANDPVKVSNVNSYSNTLPRANGSLPSKATPKTSTGAIPTSYTSTVKVSISSFADRSNGTSNSALRNEKPTKYEPLTIDTTSNGGTSTTNSSPSTPKELLSPQVRSGAAAIRPSQIRTLTKAGSVVSHTDILETSKPANKLPVTLVEPAPVLTAAAAVSPPPKVATSTAPLLTAAPAKERTPLFEKANKGDAPKSPLNRWNDSSNSSSGGTARKLLLTHGRPNFTIKRSNSRQGFDVDVADSKNSDSAKPVFRILTDLEKMEQQADGNDHQQQANPSVMTGPTPQQQPQSFVSFAKDLSNAPNNHPDVVVVTKTVPSAAPTDPFLANLKDIKIDISEMKIILQLRFGVLCLAGCLLLQPLFFQVELTKQMLPLLFEDVALLSHLPIKAFQQCLPFALDRSFSLLHQSLPHVRFLLFVLQL</sequence>
<proteinExistence type="predicted"/>
<evidence type="ECO:0000256" key="1">
    <source>
        <dbReference type="SAM" id="MobiDB-lite"/>
    </source>
</evidence>
<feature type="compositionally biased region" description="Basic and acidic residues" evidence="1">
    <location>
        <begin position="570"/>
        <end position="583"/>
    </location>
</feature>
<dbReference type="PROSITE" id="PS51082">
    <property type="entry name" value="WH2"/>
    <property type="match status" value="1"/>
</dbReference>
<organism evidence="3 4">
    <name type="scientific">Anopheles epiroticus</name>
    <dbReference type="NCBI Taxonomy" id="199890"/>
    <lineage>
        <taxon>Eukaryota</taxon>
        <taxon>Metazoa</taxon>
        <taxon>Ecdysozoa</taxon>
        <taxon>Arthropoda</taxon>
        <taxon>Hexapoda</taxon>
        <taxon>Insecta</taxon>
        <taxon>Pterygota</taxon>
        <taxon>Neoptera</taxon>
        <taxon>Endopterygota</taxon>
        <taxon>Diptera</taxon>
        <taxon>Nematocera</taxon>
        <taxon>Culicoidea</taxon>
        <taxon>Culicidae</taxon>
        <taxon>Anophelinae</taxon>
        <taxon>Anopheles</taxon>
    </lineage>
</organism>
<dbReference type="InterPro" id="IPR003124">
    <property type="entry name" value="WH2_dom"/>
</dbReference>
<dbReference type="GO" id="GO:0003779">
    <property type="term" value="F:actin binding"/>
    <property type="evidence" value="ECO:0007669"/>
    <property type="project" value="InterPro"/>
</dbReference>
<feature type="region of interest" description="Disordered" evidence="1">
    <location>
        <begin position="148"/>
        <end position="191"/>
    </location>
</feature>
<feature type="domain" description="WH2" evidence="2">
    <location>
        <begin position="45"/>
        <end position="62"/>
    </location>
</feature>
<evidence type="ECO:0000313" key="4">
    <source>
        <dbReference type="Proteomes" id="UP000075885"/>
    </source>
</evidence>
<dbReference type="Pfam" id="PF02205">
    <property type="entry name" value="WH2"/>
    <property type="match status" value="1"/>
</dbReference>
<feature type="region of interest" description="Disordered" evidence="1">
    <location>
        <begin position="251"/>
        <end position="279"/>
    </location>
</feature>
<feature type="region of interest" description="Disordered" evidence="1">
    <location>
        <begin position="653"/>
        <end position="678"/>
    </location>
</feature>
<evidence type="ECO:0000313" key="3">
    <source>
        <dbReference type="EnsemblMetazoa" id="AEPI004421-PA"/>
    </source>
</evidence>
<reference evidence="3" key="2">
    <citation type="submission" date="2020-05" db="UniProtKB">
        <authorList>
            <consortium name="EnsemblMetazoa"/>
        </authorList>
    </citation>
    <scope>IDENTIFICATION</scope>
    <source>
        <strain evidence="3">Epiroticus2</strain>
    </source>
</reference>
<dbReference type="STRING" id="199890.A0A182PBW5"/>
<feature type="compositionally biased region" description="Polar residues" evidence="1">
    <location>
        <begin position="661"/>
        <end position="678"/>
    </location>
</feature>
<dbReference type="AlphaFoldDB" id="A0A182PBW5"/>
<protein>
    <recommendedName>
        <fullName evidence="2">WH2 domain-containing protein</fullName>
    </recommendedName>
</protein>
<name>A0A182PBW5_9DIPT</name>
<feature type="compositionally biased region" description="Low complexity" evidence="1">
    <location>
        <begin position="471"/>
        <end position="487"/>
    </location>
</feature>
<dbReference type="Proteomes" id="UP000075885">
    <property type="component" value="Unassembled WGS sequence"/>
</dbReference>
<feature type="region of interest" description="Disordered" evidence="1">
    <location>
        <begin position="389"/>
        <end position="427"/>
    </location>
</feature>
<dbReference type="VEuPathDB" id="VectorBase:AEPI004421"/>
<evidence type="ECO:0000259" key="2">
    <source>
        <dbReference type="PROSITE" id="PS51082"/>
    </source>
</evidence>
<feature type="compositionally biased region" description="Polar residues" evidence="1">
    <location>
        <begin position="589"/>
        <end position="601"/>
    </location>
</feature>
<dbReference type="PANTHER" id="PTHR48125">
    <property type="entry name" value="LP07818P1"/>
    <property type="match status" value="1"/>
</dbReference>
<feature type="compositionally biased region" description="Low complexity" evidence="1">
    <location>
        <begin position="16"/>
        <end position="31"/>
    </location>
</feature>
<keyword evidence="4" id="KW-1185">Reference proteome</keyword>
<feature type="region of interest" description="Disordered" evidence="1">
    <location>
        <begin position="570"/>
        <end position="604"/>
    </location>
</feature>
<feature type="compositionally biased region" description="Pro residues" evidence="1">
    <location>
        <begin position="1"/>
        <end position="12"/>
    </location>
</feature>
<feature type="region of interest" description="Disordered" evidence="1">
    <location>
        <begin position="445"/>
        <end position="506"/>
    </location>
</feature>
<feature type="compositionally biased region" description="Polar residues" evidence="1">
    <location>
        <begin position="445"/>
        <end position="456"/>
    </location>
</feature>
<feature type="compositionally biased region" description="Polar residues" evidence="1">
    <location>
        <begin position="400"/>
        <end position="427"/>
    </location>
</feature>